<keyword evidence="11" id="KW-0249">Electron transport</keyword>
<keyword evidence="7" id="KW-0813">Transport</keyword>
<dbReference type="VEuPathDB" id="VectorBase:GPPI000187"/>
<dbReference type="GO" id="GO:0006123">
    <property type="term" value="P:mitochondrial electron transport, cytochrome c to oxygen"/>
    <property type="evidence" value="ECO:0007669"/>
    <property type="project" value="TreeGrafter"/>
</dbReference>
<evidence type="ECO:0000313" key="18">
    <source>
        <dbReference type="Proteomes" id="UP000092460"/>
    </source>
</evidence>
<evidence type="ECO:0000256" key="4">
    <source>
        <dbReference type="ARBA" id="ARBA00009578"/>
    </source>
</evidence>
<keyword evidence="7" id="KW-0679">Respiratory chain</keyword>
<keyword evidence="9" id="KW-0999">Mitochondrion inner membrane</keyword>
<dbReference type="InterPro" id="IPR000883">
    <property type="entry name" value="Cyt_C_Oxase_1"/>
</dbReference>
<dbReference type="EnsemblMetazoa" id="GPPI000187-RA">
    <property type="protein sequence ID" value="GPPI000187-PA"/>
    <property type="gene ID" value="GPPI000187"/>
</dbReference>
<dbReference type="STRING" id="67801.A0A1B0AKM0"/>
<dbReference type="GO" id="GO:0020037">
    <property type="term" value="F:heme binding"/>
    <property type="evidence" value="ECO:0007669"/>
    <property type="project" value="InterPro"/>
</dbReference>
<dbReference type="PANTHER" id="PTHR10422:SF18">
    <property type="entry name" value="CYTOCHROME C OXIDASE SUBUNIT 1"/>
    <property type="match status" value="1"/>
</dbReference>
<proteinExistence type="inferred from homology"/>
<dbReference type="Gene3D" id="1.20.210.10">
    <property type="entry name" value="Cytochrome c oxidase-like, subunit I domain"/>
    <property type="match status" value="1"/>
</dbReference>
<feature type="domain" description="Cytochrome oxidase subunit I profile" evidence="16">
    <location>
        <begin position="33"/>
        <end position="139"/>
    </location>
</feature>
<keyword evidence="15" id="KW-1133">Transmembrane helix</keyword>
<evidence type="ECO:0000256" key="8">
    <source>
        <dbReference type="ARBA" id="ARBA00022723"/>
    </source>
</evidence>
<evidence type="ECO:0000256" key="15">
    <source>
        <dbReference type="SAM" id="Phobius"/>
    </source>
</evidence>
<dbReference type="PROSITE" id="PS50855">
    <property type="entry name" value="COX1"/>
    <property type="match status" value="1"/>
</dbReference>
<dbReference type="UniPathway" id="UPA00705"/>
<evidence type="ECO:0000259" key="16">
    <source>
        <dbReference type="PROSITE" id="PS50855"/>
    </source>
</evidence>
<keyword evidence="15" id="KW-0812">Transmembrane</keyword>
<comment type="cofactor">
    <cofactor evidence="1">
        <name>heme</name>
        <dbReference type="ChEBI" id="CHEBI:30413"/>
    </cofactor>
</comment>
<comment type="catalytic activity">
    <reaction evidence="14">
        <text>4 Fe(II)-[cytochrome c] + O2 + 8 H(+)(in) = 4 Fe(III)-[cytochrome c] + 2 H2O + 4 H(+)(out)</text>
        <dbReference type="Rhea" id="RHEA:11436"/>
        <dbReference type="Rhea" id="RHEA-COMP:10350"/>
        <dbReference type="Rhea" id="RHEA-COMP:14399"/>
        <dbReference type="ChEBI" id="CHEBI:15377"/>
        <dbReference type="ChEBI" id="CHEBI:15378"/>
        <dbReference type="ChEBI" id="CHEBI:15379"/>
        <dbReference type="ChEBI" id="CHEBI:29033"/>
        <dbReference type="ChEBI" id="CHEBI:29034"/>
        <dbReference type="EC" id="7.1.1.9"/>
    </reaction>
    <physiologicalReaction direction="left-to-right" evidence="14">
        <dbReference type="Rhea" id="RHEA:11437"/>
    </physiologicalReaction>
</comment>
<evidence type="ECO:0000256" key="1">
    <source>
        <dbReference type="ARBA" id="ARBA00001971"/>
    </source>
</evidence>
<keyword evidence="18" id="KW-1185">Reference proteome</keyword>
<comment type="subunit">
    <text evidence="5">Component of the cytochrome c oxidase (complex IV, CIV), a multisubunit enzyme composed of a catalytic core of 3 subunits and several supernumerary subunits. The complex exists as a monomer or a dimer and forms supercomplexes (SCs) in the inner mitochondrial membrane with ubiquinol-cytochrome c oxidoreductase (cytochrome b-c1 complex, complex III, CIII).</text>
</comment>
<name>A0A1B0AKM0_9MUSC</name>
<evidence type="ECO:0000256" key="2">
    <source>
        <dbReference type="ARBA" id="ARBA00004448"/>
    </source>
</evidence>
<organism evidence="17 18">
    <name type="scientific">Glossina palpalis gambiensis</name>
    <dbReference type="NCBI Taxonomy" id="67801"/>
    <lineage>
        <taxon>Eukaryota</taxon>
        <taxon>Metazoa</taxon>
        <taxon>Ecdysozoa</taxon>
        <taxon>Arthropoda</taxon>
        <taxon>Hexapoda</taxon>
        <taxon>Insecta</taxon>
        <taxon>Pterygota</taxon>
        <taxon>Neoptera</taxon>
        <taxon>Endopterygota</taxon>
        <taxon>Diptera</taxon>
        <taxon>Brachycera</taxon>
        <taxon>Muscomorpha</taxon>
        <taxon>Hippoboscoidea</taxon>
        <taxon>Glossinidae</taxon>
        <taxon>Glossina</taxon>
    </lineage>
</organism>
<dbReference type="InterPro" id="IPR036927">
    <property type="entry name" value="Cyt_c_oxase-like_su1_sf"/>
</dbReference>
<evidence type="ECO:0000256" key="13">
    <source>
        <dbReference type="ARBA" id="ARBA00032715"/>
    </source>
</evidence>
<dbReference type="GO" id="GO:0046872">
    <property type="term" value="F:metal ion binding"/>
    <property type="evidence" value="ECO:0007669"/>
    <property type="project" value="UniProtKB-KW"/>
</dbReference>
<dbReference type="SUPFAM" id="SSF81442">
    <property type="entry name" value="Cytochrome c oxidase subunit I-like"/>
    <property type="match status" value="1"/>
</dbReference>
<comment type="subcellular location">
    <subcellularLocation>
        <location evidence="2">Mitochondrion inner membrane</location>
        <topology evidence="2">Multi-pass membrane protein</topology>
    </subcellularLocation>
</comment>
<comment type="pathway">
    <text evidence="3">Energy metabolism; oxidative phosphorylation.</text>
</comment>
<dbReference type="Proteomes" id="UP000092460">
    <property type="component" value="Unassembled WGS sequence"/>
</dbReference>
<feature type="transmembrane region" description="Helical" evidence="15">
    <location>
        <begin position="117"/>
        <end position="137"/>
    </location>
</feature>
<keyword evidence="15" id="KW-0472">Membrane</keyword>
<evidence type="ECO:0000256" key="3">
    <source>
        <dbReference type="ARBA" id="ARBA00004673"/>
    </source>
</evidence>
<dbReference type="PANTHER" id="PTHR10422">
    <property type="entry name" value="CYTOCHROME C OXIDASE SUBUNIT 1"/>
    <property type="match status" value="1"/>
</dbReference>
<dbReference type="Pfam" id="PF00115">
    <property type="entry name" value="COX1"/>
    <property type="match status" value="1"/>
</dbReference>
<reference evidence="18" key="1">
    <citation type="submission" date="2015-01" db="EMBL/GenBank/DDBJ databases">
        <authorList>
            <person name="Aksoy S."/>
            <person name="Warren W."/>
            <person name="Wilson R.K."/>
        </authorList>
    </citation>
    <scope>NUCLEOTIDE SEQUENCE [LARGE SCALE GENOMIC DNA]</scope>
    <source>
        <strain evidence="18">IAEA</strain>
    </source>
</reference>
<dbReference type="EMBL" id="JXJN01026185">
    <property type="status" value="NOT_ANNOTATED_CDS"/>
    <property type="molecule type" value="Genomic_DNA"/>
</dbReference>
<protein>
    <recommendedName>
        <fullName evidence="6">Cytochrome c oxidase subunit 1</fullName>
    </recommendedName>
    <alternativeName>
        <fullName evidence="13">Cytochrome c oxidase polypeptide I</fullName>
    </alternativeName>
</protein>
<evidence type="ECO:0000313" key="17">
    <source>
        <dbReference type="EnsemblMetazoa" id="GPPI000187-PA"/>
    </source>
</evidence>
<evidence type="ECO:0000256" key="6">
    <source>
        <dbReference type="ARBA" id="ARBA00015947"/>
    </source>
</evidence>
<keyword evidence="8" id="KW-0479">Metal-binding</keyword>
<accession>A0A1B0AKM0</accession>
<feature type="transmembrane region" description="Helical" evidence="15">
    <location>
        <begin position="88"/>
        <end position="111"/>
    </location>
</feature>
<dbReference type="GO" id="GO:0015990">
    <property type="term" value="P:electron transport coupled proton transport"/>
    <property type="evidence" value="ECO:0007669"/>
    <property type="project" value="TreeGrafter"/>
</dbReference>
<evidence type="ECO:0000256" key="5">
    <source>
        <dbReference type="ARBA" id="ARBA00011164"/>
    </source>
</evidence>
<comment type="similarity">
    <text evidence="4">Belongs to the heme-copper respiratory oxidase family.</text>
</comment>
<dbReference type="AlphaFoldDB" id="A0A1B0AKM0"/>
<evidence type="ECO:0000256" key="10">
    <source>
        <dbReference type="ARBA" id="ARBA00022967"/>
    </source>
</evidence>
<evidence type="ECO:0000256" key="9">
    <source>
        <dbReference type="ARBA" id="ARBA00022792"/>
    </source>
</evidence>
<dbReference type="GO" id="GO:0005743">
    <property type="term" value="C:mitochondrial inner membrane"/>
    <property type="evidence" value="ECO:0007669"/>
    <property type="project" value="UniProtKB-SubCell"/>
</dbReference>
<dbReference type="GO" id="GO:0004129">
    <property type="term" value="F:cytochrome-c oxidase activity"/>
    <property type="evidence" value="ECO:0007669"/>
    <property type="project" value="UniProtKB-EC"/>
</dbReference>
<reference evidence="17" key="2">
    <citation type="submission" date="2020-05" db="UniProtKB">
        <authorList>
            <consortium name="EnsemblMetazoa"/>
        </authorList>
    </citation>
    <scope>IDENTIFICATION</scope>
    <source>
        <strain evidence="17">IAEA</strain>
    </source>
</reference>
<feature type="transmembrane region" description="Helical" evidence="15">
    <location>
        <begin position="20"/>
        <end position="44"/>
    </location>
</feature>
<keyword evidence="10" id="KW-1278">Translocase</keyword>
<evidence type="ECO:0000256" key="7">
    <source>
        <dbReference type="ARBA" id="ARBA00022660"/>
    </source>
</evidence>
<evidence type="ECO:0000256" key="12">
    <source>
        <dbReference type="ARBA" id="ARBA00023128"/>
    </source>
</evidence>
<keyword evidence="12" id="KW-0496">Mitochondrion</keyword>
<dbReference type="InterPro" id="IPR023616">
    <property type="entry name" value="Cyt_c_oxase-like_su1_dom"/>
</dbReference>
<evidence type="ECO:0000256" key="11">
    <source>
        <dbReference type="ARBA" id="ARBA00022982"/>
    </source>
</evidence>
<sequence length="139" mass="15359">MYFAARPNRKEETFGSLGILYAILEIGLLDFIAYFNLATIIIVVPTGITIFSRLATTHGTKIFYSRVCGPTGVVLANSSLDIILDETYYVVAHFRYVLSIGAVFAIIAGFIPRYPLFTGLTVNSSIVKHLFIVIFIGKD</sequence>
<evidence type="ECO:0000256" key="14">
    <source>
        <dbReference type="ARBA" id="ARBA00049512"/>
    </source>
</evidence>